<organism evidence="2 3">
    <name type="scientific">Streptomyces misionensis</name>
    <dbReference type="NCBI Taxonomy" id="67331"/>
    <lineage>
        <taxon>Bacteria</taxon>
        <taxon>Bacillati</taxon>
        <taxon>Actinomycetota</taxon>
        <taxon>Actinomycetes</taxon>
        <taxon>Kitasatosporales</taxon>
        <taxon>Streptomycetaceae</taxon>
        <taxon>Streptomyces</taxon>
    </lineage>
</organism>
<dbReference type="STRING" id="67331.SAMN04490357_4794"/>
<keyword evidence="1" id="KW-1133">Transmembrane helix</keyword>
<accession>A0A1H5AMA5</accession>
<reference evidence="2 3" key="1">
    <citation type="submission" date="2016-10" db="EMBL/GenBank/DDBJ databases">
        <authorList>
            <person name="de Groot N.N."/>
        </authorList>
    </citation>
    <scope>NUCLEOTIDE SEQUENCE [LARGE SCALE GENOMIC DNA]</scope>
    <source>
        <strain evidence="2 3">DSM 40306</strain>
    </source>
</reference>
<name>A0A1H5AMA5_9ACTN</name>
<feature type="transmembrane region" description="Helical" evidence="1">
    <location>
        <begin position="20"/>
        <end position="38"/>
    </location>
</feature>
<dbReference type="AlphaFoldDB" id="A0A1H5AMA5"/>
<protein>
    <submittedName>
        <fullName evidence="2">Uncharacterized protein</fullName>
    </submittedName>
</protein>
<gene>
    <name evidence="2" type="ORF">SAMN04490357_4794</name>
</gene>
<evidence type="ECO:0000313" key="3">
    <source>
        <dbReference type="Proteomes" id="UP000182375"/>
    </source>
</evidence>
<proteinExistence type="predicted"/>
<evidence type="ECO:0000313" key="2">
    <source>
        <dbReference type="EMBL" id="SED43352.1"/>
    </source>
</evidence>
<sequence>MASGILSTVLHPTGDEGLSLAAPAPAGVIWIALAVGFVRRLVTDPRRWATEARSPGALTAVAATAVLAGSCRGSNRNRARA</sequence>
<evidence type="ECO:0000256" key="1">
    <source>
        <dbReference type="SAM" id="Phobius"/>
    </source>
</evidence>
<keyword evidence="1" id="KW-0812">Transmembrane</keyword>
<keyword evidence="1" id="KW-0472">Membrane</keyword>
<dbReference type="Proteomes" id="UP000182375">
    <property type="component" value="Unassembled WGS sequence"/>
</dbReference>
<dbReference type="EMBL" id="FNTD01000004">
    <property type="protein sequence ID" value="SED43352.1"/>
    <property type="molecule type" value="Genomic_DNA"/>
</dbReference>